<dbReference type="OrthoDB" id="476248at2"/>
<evidence type="ECO:0000256" key="1">
    <source>
        <dbReference type="SAM" id="MobiDB-lite"/>
    </source>
</evidence>
<reference evidence="4" key="1">
    <citation type="submission" date="2018-06" db="EMBL/GenBank/DDBJ databases">
        <authorList>
            <person name="Helene L.C."/>
            <person name="Dall'Agnol R."/>
            <person name="Delamuta J.R."/>
            <person name="Hungria M."/>
        </authorList>
    </citation>
    <scope>NUCLEOTIDE SEQUENCE [LARGE SCALE GENOMIC DNA]</scope>
    <source>
        <strain evidence="4">CNPSo 3140</strain>
    </source>
</reference>
<evidence type="ECO:0000259" key="2">
    <source>
        <dbReference type="Pfam" id="PF13701"/>
    </source>
</evidence>
<organism evidence="3 4">
    <name type="scientific">Mesorhizobium atlanticum</name>
    <dbReference type="NCBI Taxonomy" id="2233532"/>
    <lineage>
        <taxon>Bacteria</taxon>
        <taxon>Pseudomonadati</taxon>
        <taxon>Pseudomonadota</taxon>
        <taxon>Alphaproteobacteria</taxon>
        <taxon>Hyphomicrobiales</taxon>
        <taxon>Phyllobacteriaceae</taxon>
        <taxon>Mesorhizobium</taxon>
    </lineage>
</organism>
<dbReference type="EMBL" id="QMBQ01000009">
    <property type="protein sequence ID" value="RAZ72883.1"/>
    <property type="molecule type" value="Genomic_DNA"/>
</dbReference>
<evidence type="ECO:0000313" key="4">
    <source>
        <dbReference type="Proteomes" id="UP000251956"/>
    </source>
</evidence>
<dbReference type="Proteomes" id="UP000251956">
    <property type="component" value="Unassembled WGS sequence"/>
</dbReference>
<feature type="region of interest" description="Disordered" evidence="1">
    <location>
        <begin position="78"/>
        <end position="102"/>
    </location>
</feature>
<keyword evidence="4" id="KW-1185">Reference proteome</keyword>
<dbReference type="InterPro" id="IPR025668">
    <property type="entry name" value="Tnp_DDE_dom"/>
</dbReference>
<sequence length="102" mass="11192">MSHPPRATIRRRRYAFPAVGRKKITAAFEGGRIASDGGVILLAGVERRLRLADRLAAAIHDPRHPQQVTHAIADILRGRSRRPPKALEGQATGTGQARPFTR</sequence>
<feature type="domain" description="Transposase DDE" evidence="2">
    <location>
        <begin position="16"/>
        <end position="79"/>
    </location>
</feature>
<proteinExistence type="predicted"/>
<evidence type="ECO:0000313" key="3">
    <source>
        <dbReference type="EMBL" id="RAZ72883.1"/>
    </source>
</evidence>
<dbReference type="Pfam" id="PF13701">
    <property type="entry name" value="DDE_Tnp_1_4"/>
    <property type="match status" value="1"/>
</dbReference>
<name>A0A330GJN2_9HYPH</name>
<accession>A0A330GJN2</accession>
<dbReference type="AlphaFoldDB" id="A0A330GJN2"/>
<protein>
    <recommendedName>
        <fullName evidence="2">Transposase DDE domain-containing protein</fullName>
    </recommendedName>
</protein>
<reference evidence="3 4" key="2">
    <citation type="submission" date="2018-07" db="EMBL/GenBank/DDBJ databases">
        <title>Diversity of Mesorhizobium strains in Brazil.</title>
        <authorList>
            <person name="Helene L.C.F."/>
            <person name="Dall'Agnol R."/>
            <person name="Delamuta J.R.M."/>
            <person name="Hungria M."/>
        </authorList>
    </citation>
    <scope>NUCLEOTIDE SEQUENCE [LARGE SCALE GENOMIC DNA]</scope>
    <source>
        <strain evidence="3 4">CNPSo 3140</strain>
    </source>
</reference>
<gene>
    <name evidence="3" type="ORF">DPM35_26145</name>
</gene>
<comment type="caution">
    <text evidence="3">The sequence shown here is derived from an EMBL/GenBank/DDBJ whole genome shotgun (WGS) entry which is preliminary data.</text>
</comment>